<feature type="transmembrane region" description="Helical" evidence="6">
    <location>
        <begin position="85"/>
        <end position="106"/>
    </location>
</feature>
<evidence type="ECO:0008006" key="9">
    <source>
        <dbReference type="Google" id="ProtNLM"/>
    </source>
</evidence>
<dbReference type="AlphaFoldDB" id="A0A7S1Q840"/>
<protein>
    <recommendedName>
        <fullName evidence="9">Transmembrane protein 107</fullName>
    </recommendedName>
</protein>
<keyword evidence="5 6" id="KW-0472">Membrane</keyword>
<feature type="transmembrane region" description="Helical" evidence="6">
    <location>
        <begin position="36"/>
        <end position="55"/>
    </location>
</feature>
<keyword evidence="7" id="KW-0732">Signal</keyword>
<comment type="similarity">
    <text evidence="2">Belongs to the UPF0220 family.</text>
</comment>
<proteinExistence type="inferred from homology"/>
<evidence type="ECO:0000256" key="7">
    <source>
        <dbReference type="SAM" id="SignalP"/>
    </source>
</evidence>
<evidence type="ECO:0000256" key="4">
    <source>
        <dbReference type="ARBA" id="ARBA00022989"/>
    </source>
</evidence>
<name>A0A7S1Q840_NEODS</name>
<feature type="chain" id="PRO_5031327262" description="Transmembrane protein 107" evidence="7">
    <location>
        <begin position="27"/>
        <end position="151"/>
    </location>
</feature>
<dbReference type="PANTHER" id="PTHR13180">
    <property type="entry name" value="SMALL MEMBRANE PROTEIN-RELATED"/>
    <property type="match status" value="1"/>
</dbReference>
<evidence type="ECO:0000256" key="3">
    <source>
        <dbReference type="ARBA" id="ARBA00022692"/>
    </source>
</evidence>
<keyword evidence="4 6" id="KW-1133">Transmembrane helix</keyword>
<dbReference type="GO" id="GO:0016020">
    <property type="term" value="C:membrane"/>
    <property type="evidence" value="ECO:0007669"/>
    <property type="project" value="UniProtKB-SubCell"/>
</dbReference>
<dbReference type="Pfam" id="PF05255">
    <property type="entry name" value="UPF0220"/>
    <property type="match status" value="1"/>
</dbReference>
<dbReference type="InterPro" id="IPR007919">
    <property type="entry name" value="UPF0220"/>
</dbReference>
<evidence type="ECO:0000256" key="5">
    <source>
        <dbReference type="ARBA" id="ARBA00023136"/>
    </source>
</evidence>
<evidence type="ECO:0000256" key="2">
    <source>
        <dbReference type="ARBA" id="ARBA00005335"/>
    </source>
</evidence>
<feature type="signal peptide" evidence="7">
    <location>
        <begin position="1"/>
        <end position="26"/>
    </location>
</feature>
<sequence length="151" mass="16115">MGVFHAAAGALFAIGWFLFADGAAEAKKDDATKYEFVECLPGILCMVAMLMMLAVSMDSIGGNDGGDDMFGGGNVDQDHVTRHKVLFFFAAMVFLSGLTVAVWLQAAKYKGSDNWWPGVALTLQALAFMGSSFCIGAAKLVKPRNDDGMPF</sequence>
<reference evidence="8" key="1">
    <citation type="submission" date="2021-01" db="EMBL/GenBank/DDBJ databases">
        <authorList>
            <person name="Corre E."/>
            <person name="Pelletier E."/>
            <person name="Niang G."/>
            <person name="Scheremetjew M."/>
            <person name="Finn R."/>
            <person name="Kale V."/>
            <person name="Holt S."/>
            <person name="Cochrane G."/>
            <person name="Meng A."/>
            <person name="Brown T."/>
            <person name="Cohen L."/>
        </authorList>
    </citation>
    <scope>NUCLEOTIDE SEQUENCE</scope>
    <source>
        <strain evidence="8">CCAP 1951/1</strain>
    </source>
</reference>
<feature type="transmembrane region" description="Helical" evidence="6">
    <location>
        <begin position="118"/>
        <end position="141"/>
    </location>
</feature>
<evidence type="ECO:0000256" key="1">
    <source>
        <dbReference type="ARBA" id="ARBA00004141"/>
    </source>
</evidence>
<gene>
    <name evidence="8" type="ORF">NDES1114_LOCUS19751</name>
</gene>
<evidence type="ECO:0000256" key="6">
    <source>
        <dbReference type="SAM" id="Phobius"/>
    </source>
</evidence>
<evidence type="ECO:0000313" key="8">
    <source>
        <dbReference type="EMBL" id="CAD9125731.1"/>
    </source>
</evidence>
<keyword evidence="3 6" id="KW-0812">Transmembrane</keyword>
<comment type="subcellular location">
    <subcellularLocation>
        <location evidence="1">Membrane</location>
        <topology evidence="1">Multi-pass membrane protein</topology>
    </subcellularLocation>
</comment>
<organism evidence="8">
    <name type="scientific">Neobodo designis</name>
    <name type="common">Flagellated protozoan</name>
    <name type="synonym">Bodo designis</name>
    <dbReference type="NCBI Taxonomy" id="312471"/>
    <lineage>
        <taxon>Eukaryota</taxon>
        <taxon>Discoba</taxon>
        <taxon>Euglenozoa</taxon>
        <taxon>Kinetoplastea</taxon>
        <taxon>Metakinetoplastina</taxon>
        <taxon>Neobodonida</taxon>
        <taxon>Neobodo</taxon>
    </lineage>
</organism>
<dbReference type="EMBL" id="HBGF01029728">
    <property type="protein sequence ID" value="CAD9125731.1"/>
    <property type="molecule type" value="Transcribed_RNA"/>
</dbReference>
<accession>A0A7S1Q840</accession>